<keyword evidence="3" id="KW-0804">Transcription</keyword>
<evidence type="ECO:0000256" key="1">
    <source>
        <dbReference type="ARBA" id="ARBA00023015"/>
    </source>
</evidence>
<evidence type="ECO:0000313" key="5">
    <source>
        <dbReference type="EMBL" id="MCU6794092.1"/>
    </source>
</evidence>
<dbReference type="RefSeq" id="WP_076233993.1">
    <property type="nucleotide sequence ID" value="NZ_JAOQIO010000077.1"/>
</dbReference>
<dbReference type="InterPro" id="IPR008920">
    <property type="entry name" value="TF_FadR/GntR_C"/>
</dbReference>
<keyword evidence="6" id="KW-1185">Reference proteome</keyword>
<protein>
    <submittedName>
        <fullName evidence="5">GntR family transcriptional regulator</fullName>
    </submittedName>
</protein>
<accession>A0ABT2UHK0</accession>
<feature type="domain" description="HTH gntR-type" evidence="4">
    <location>
        <begin position="14"/>
        <end position="81"/>
    </location>
</feature>
<dbReference type="InterPro" id="IPR036388">
    <property type="entry name" value="WH-like_DNA-bd_sf"/>
</dbReference>
<dbReference type="SUPFAM" id="SSF46785">
    <property type="entry name" value="Winged helix' DNA-binding domain"/>
    <property type="match status" value="1"/>
</dbReference>
<dbReference type="SMART" id="SM00345">
    <property type="entry name" value="HTH_GNTR"/>
    <property type="match status" value="1"/>
</dbReference>
<dbReference type="Pfam" id="PF07729">
    <property type="entry name" value="FCD"/>
    <property type="match status" value="1"/>
</dbReference>
<organism evidence="5 6">
    <name type="scientific">Paenibacillus baimaensis</name>
    <dbReference type="NCBI Taxonomy" id="2982185"/>
    <lineage>
        <taxon>Bacteria</taxon>
        <taxon>Bacillati</taxon>
        <taxon>Bacillota</taxon>
        <taxon>Bacilli</taxon>
        <taxon>Bacillales</taxon>
        <taxon>Paenibacillaceae</taxon>
        <taxon>Paenibacillus</taxon>
    </lineage>
</organism>
<proteinExistence type="predicted"/>
<reference evidence="5 6" key="1">
    <citation type="submission" date="2022-09" db="EMBL/GenBank/DDBJ databases">
        <authorList>
            <person name="Han X.L."/>
            <person name="Wang Q."/>
            <person name="Lu T."/>
        </authorList>
    </citation>
    <scope>NUCLEOTIDE SEQUENCE [LARGE SCALE GENOMIC DNA]</scope>
    <source>
        <strain evidence="5 6">WQ 127069</strain>
    </source>
</reference>
<evidence type="ECO:0000313" key="6">
    <source>
        <dbReference type="Proteomes" id="UP001652445"/>
    </source>
</evidence>
<name>A0ABT2UHK0_9BACL</name>
<keyword evidence="1" id="KW-0805">Transcription regulation</keyword>
<dbReference type="PANTHER" id="PTHR43537">
    <property type="entry name" value="TRANSCRIPTIONAL REGULATOR, GNTR FAMILY"/>
    <property type="match status" value="1"/>
</dbReference>
<dbReference type="Gene3D" id="1.20.120.530">
    <property type="entry name" value="GntR ligand-binding domain-like"/>
    <property type="match status" value="1"/>
</dbReference>
<evidence type="ECO:0000259" key="4">
    <source>
        <dbReference type="PROSITE" id="PS50949"/>
    </source>
</evidence>
<dbReference type="InterPro" id="IPR000524">
    <property type="entry name" value="Tscrpt_reg_HTH_GntR"/>
</dbReference>
<evidence type="ECO:0000256" key="3">
    <source>
        <dbReference type="ARBA" id="ARBA00023163"/>
    </source>
</evidence>
<dbReference type="CDD" id="cd07377">
    <property type="entry name" value="WHTH_GntR"/>
    <property type="match status" value="1"/>
</dbReference>
<dbReference type="EMBL" id="JAOQIO010000077">
    <property type="protein sequence ID" value="MCU6794092.1"/>
    <property type="molecule type" value="Genomic_DNA"/>
</dbReference>
<dbReference type="Gene3D" id="1.10.10.10">
    <property type="entry name" value="Winged helix-like DNA-binding domain superfamily/Winged helix DNA-binding domain"/>
    <property type="match status" value="1"/>
</dbReference>
<dbReference type="InterPro" id="IPR036390">
    <property type="entry name" value="WH_DNA-bd_sf"/>
</dbReference>
<dbReference type="PRINTS" id="PR00035">
    <property type="entry name" value="HTHGNTR"/>
</dbReference>
<dbReference type="PROSITE" id="PS50949">
    <property type="entry name" value="HTH_GNTR"/>
    <property type="match status" value="1"/>
</dbReference>
<dbReference type="PANTHER" id="PTHR43537:SF24">
    <property type="entry name" value="GLUCONATE OPERON TRANSCRIPTIONAL REPRESSOR"/>
    <property type="match status" value="1"/>
</dbReference>
<dbReference type="Pfam" id="PF00392">
    <property type="entry name" value="GntR"/>
    <property type="match status" value="1"/>
</dbReference>
<dbReference type="SMART" id="SM00895">
    <property type="entry name" value="FCD"/>
    <property type="match status" value="1"/>
</dbReference>
<dbReference type="Proteomes" id="UP001652445">
    <property type="component" value="Unassembled WGS sequence"/>
</dbReference>
<dbReference type="InterPro" id="IPR011711">
    <property type="entry name" value="GntR_C"/>
</dbReference>
<dbReference type="SUPFAM" id="SSF48008">
    <property type="entry name" value="GntR ligand-binding domain-like"/>
    <property type="match status" value="1"/>
</dbReference>
<gene>
    <name evidence="5" type="ORF">OB236_18475</name>
</gene>
<keyword evidence="2" id="KW-0238">DNA-binding</keyword>
<evidence type="ECO:0000256" key="2">
    <source>
        <dbReference type="ARBA" id="ARBA00023125"/>
    </source>
</evidence>
<sequence>MPDTPVIWKDEELSPIRDKVYQYVKQAIVQGIYKSGERIIERELADQLNVSRTPIREALFRLESQGFVKTLPRKGVVVSKLSPEEIIEIFTILAALESLAMKMAAQKAEPSHREELRVIIEEIDQALTKSNFDQVDWKFHFKINDVICRAAQSPRLTQMLDGLSDYIRAFVHLGYELPGRLRKAMDEHRDLAKAVYNGEGELAESLTKIHLENSKKAYMEALERE</sequence>
<comment type="caution">
    <text evidence="5">The sequence shown here is derived from an EMBL/GenBank/DDBJ whole genome shotgun (WGS) entry which is preliminary data.</text>
</comment>